<dbReference type="SUPFAM" id="SSF52972">
    <property type="entry name" value="ITPase-like"/>
    <property type="match status" value="1"/>
</dbReference>
<evidence type="ECO:0000313" key="5">
    <source>
        <dbReference type="Proteomes" id="UP000281468"/>
    </source>
</evidence>
<dbReference type="InterPro" id="IPR029001">
    <property type="entry name" value="ITPase-like_fam"/>
</dbReference>
<comment type="caution">
    <text evidence="4">The sequence shown here is derived from an EMBL/GenBank/DDBJ whole genome shotgun (WGS) entry which is preliminary data.</text>
</comment>
<dbReference type="EMBL" id="QWIQ01000379">
    <property type="protein sequence ID" value="RMY90582.1"/>
    <property type="molecule type" value="Genomic_DNA"/>
</dbReference>
<dbReference type="Gene3D" id="3.90.950.10">
    <property type="match status" value="1"/>
</dbReference>
<protein>
    <recommendedName>
        <fullName evidence="6">Maf-like protein</fullName>
    </recommendedName>
</protein>
<organism evidence="4 5">
    <name type="scientific">Hortaea werneckii</name>
    <name type="common">Black yeast</name>
    <name type="synonym">Cladosporium werneckii</name>
    <dbReference type="NCBI Taxonomy" id="91943"/>
    <lineage>
        <taxon>Eukaryota</taxon>
        <taxon>Fungi</taxon>
        <taxon>Dikarya</taxon>
        <taxon>Ascomycota</taxon>
        <taxon>Pezizomycotina</taxon>
        <taxon>Dothideomycetes</taxon>
        <taxon>Dothideomycetidae</taxon>
        <taxon>Mycosphaerellales</taxon>
        <taxon>Teratosphaeriaceae</taxon>
        <taxon>Hortaea</taxon>
    </lineage>
</organism>
<name>A0A3M7FP53_HORWE</name>
<evidence type="ECO:0000313" key="4">
    <source>
        <dbReference type="EMBL" id="RMY90582.1"/>
    </source>
</evidence>
<evidence type="ECO:0000256" key="3">
    <source>
        <dbReference type="SAM" id="MobiDB-lite"/>
    </source>
</evidence>
<dbReference type="Proteomes" id="UP000281468">
    <property type="component" value="Unassembled WGS sequence"/>
</dbReference>
<gene>
    <name evidence="4" type="ORF">D0862_09929</name>
</gene>
<dbReference type="Pfam" id="PF02545">
    <property type="entry name" value="Maf"/>
    <property type="match status" value="1"/>
</dbReference>
<proteinExistence type="inferred from homology"/>
<evidence type="ECO:0008006" key="6">
    <source>
        <dbReference type="Google" id="ProtNLM"/>
    </source>
</evidence>
<feature type="compositionally biased region" description="Low complexity" evidence="3">
    <location>
        <begin position="106"/>
        <end position="115"/>
    </location>
</feature>
<comment type="cofactor">
    <cofactor evidence="1">
        <name>a divalent metal cation</name>
        <dbReference type="ChEBI" id="CHEBI:60240"/>
    </cofactor>
</comment>
<dbReference type="AlphaFoldDB" id="A0A3M7FP53"/>
<feature type="region of interest" description="Disordered" evidence="3">
    <location>
        <begin position="31"/>
        <end position="54"/>
    </location>
</feature>
<evidence type="ECO:0000256" key="1">
    <source>
        <dbReference type="ARBA" id="ARBA00001968"/>
    </source>
</evidence>
<dbReference type="NCBIfam" id="TIGR00172">
    <property type="entry name" value="maf"/>
    <property type="match status" value="1"/>
</dbReference>
<dbReference type="VEuPathDB" id="FungiDB:BTJ68_07187"/>
<dbReference type="CDD" id="cd00555">
    <property type="entry name" value="Maf"/>
    <property type="match status" value="1"/>
</dbReference>
<evidence type="ECO:0000256" key="2">
    <source>
        <dbReference type="ARBA" id="ARBA00022801"/>
    </source>
</evidence>
<dbReference type="PANTHER" id="PTHR43213:SF5">
    <property type="entry name" value="BIFUNCTIONAL DTTP_UTP PYROPHOSPHATASE_METHYLTRANSFERASE PROTEIN-RELATED"/>
    <property type="match status" value="1"/>
</dbReference>
<dbReference type="GO" id="GO:0047429">
    <property type="term" value="F:nucleoside triphosphate diphosphatase activity"/>
    <property type="evidence" value="ECO:0007669"/>
    <property type="project" value="InterPro"/>
</dbReference>
<dbReference type="InterPro" id="IPR003697">
    <property type="entry name" value="Maf-like"/>
</dbReference>
<reference evidence="4 5" key="1">
    <citation type="journal article" date="2018" name="BMC Genomics">
        <title>Genomic evidence for intraspecific hybridization in a clonal and extremely halotolerant yeast.</title>
        <authorList>
            <person name="Gostincar C."/>
            <person name="Stajich J.E."/>
            <person name="Zupancic J."/>
            <person name="Zalar P."/>
            <person name="Gunde-Cimerman N."/>
        </authorList>
    </citation>
    <scope>NUCLEOTIDE SEQUENCE [LARGE SCALE GENOMIC DNA]</scope>
    <source>
        <strain evidence="4 5">EXF-171</strain>
    </source>
</reference>
<feature type="region of interest" description="Disordered" evidence="3">
    <location>
        <begin position="67"/>
        <end position="125"/>
    </location>
</feature>
<dbReference type="HAMAP" id="MF_00528">
    <property type="entry name" value="Maf"/>
    <property type="match status" value="1"/>
</dbReference>
<dbReference type="PANTHER" id="PTHR43213">
    <property type="entry name" value="BIFUNCTIONAL DTTP/UTP PYROPHOSPHATASE/METHYLTRANSFERASE PROTEIN-RELATED"/>
    <property type="match status" value="1"/>
</dbReference>
<keyword evidence="2" id="KW-0378">Hydrolase</keyword>
<sequence length="350" mass="38340">MHGRRPSDIDSDSGRSRKCIILVIISPHTSRRSLGNSECGISESSPPGQPFHPINVLLHRRYRCTTQLRPTTPRSIMADEKHPLEEPPSYDDASAPLVPPAEKSNAGPQAPLRRGPGPPRPLDLPALNELRGKRVILASASPRRRQLLAQIGLSDLDIVPCTLPENQDKSLAPFEYVLLTAENKARHIYQTEIDNPAKGEPRLVLAADTVVSTHLGQILEKPRNERDHMTMLKTLRDLNNGWHKVFTAVVAMAPLESAVDPGYAMETHVEETAVKFDGSVTDELLLSYVKTREGADKAGGYGIQGLGSILVEKIDGTFDNVVGLPLRATLQLIEKVMVDPDVPAEVDNVL</sequence>
<accession>A0A3M7FP53</accession>